<keyword evidence="1" id="KW-1133">Transmembrane helix</keyword>
<evidence type="ECO:0000256" key="1">
    <source>
        <dbReference type="SAM" id="Phobius"/>
    </source>
</evidence>
<reference evidence="2 3" key="1">
    <citation type="submission" date="2018-02" db="EMBL/GenBank/DDBJ databases">
        <title>The genomes of Aspergillus section Nigri reveals drivers in fungal speciation.</title>
        <authorList>
            <consortium name="DOE Joint Genome Institute"/>
            <person name="Vesth T.C."/>
            <person name="Nybo J."/>
            <person name="Theobald S."/>
            <person name="Brandl J."/>
            <person name="Frisvad J.C."/>
            <person name="Nielsen K.F."/>
            <person name="Lyhne E.K."/>
            <person name="Kogle M.E."/>
            <person name="Kuo A."/>
            <person name="Riley R."/>
            <person name="Clum A."/>
            <person name="Nolan M."/>
            <person name="Lipzen A."/>
            <person name="Salamov A."/>
            <person name="Henrissat B."/>
            <person name="Wiebenga A."/>
            <person name="De vries R.P."/>
            <person name="Grigoriev I.V."/>
            <person name="Mortensen U.H."/>
            <person name="Andersen M.R."/>
            <person name="Baker S.E."/>
        </authorList>
    </citation>
    <scope>NUCLEOTIDE SEQUENCE [LARGE SCALE GENOMIC DNA]</scope>
    <source>
        <strain evidence="2 3">CBS 112811</strain>
    </source>
</reference>
<feature type="transmembrane region" description="Helical" evidence="1">
    <location>
        <begin position="25"/>
        <end position="46"/>
    </location>
</feature>
<dbReference type="GeneID" id="37158182"/>
<proteinExistence type="predicted"/>
<dbReference type="EMBL" id="KZ825054">
    <property type="protein sequence ID" value="RAH63405.1"/>
    <property type="molecule type" value="Genomic_DNA"/>
</dbReference>
<keyword evidence="3" id="KW-1185">Reference proteome</keyword>
<organism evidence="2 3">
    <name type="scientific">Aspergillus piperis CBS 112811</name>
    <dbReference type="NCBI Taxonomy" id="1448313"/>
    <lineage>
        <taxon>Eukaryota</taxon>
        <taxon>Fungi</taxon>
        <taxon>Dikarya</taxon>
        <taxon>Ascomycota</taxon>
        <taxon>Pezizomycotina</taxon>
        <taxon>Eurotiomycetes</taxon>
        <taxon>Eurotiomycetidae</taxon>
        <taxon>Eurotiales</taxon>
        <taxon>Aspergillaceae</taxon>
        <taxon>Aspergillus</taxon>
        <taxon>Aspergillus subgen. Circumdati</taxon>
    </lineage>
</organism>
<accession>A0A8G1RFD9</accession>
<sequence>MLLDTASVFTFLLRESMHLENKRAVPIRLVSFSRVVFFISLFCVFARDWGRYIQVSRFPSIMTKYSVPFAVNATGRQEVTVAIGNFLPAQRRRLLGPPQLISSNGGWLMAAA</sequence>
<evidence type="ECO:0000313" key="3">
    <source>
        <dbReference type="Proteomes" id="UP000249526"/>
    </source>
</evidence>
<name>A0A8G1RFD9_9EURO</name>
<dbReference type="Proteomes" id="UP000249526">
    <property type="component" value="Unassembled WGS sequence"/>
</dbReference>
<gene>
    <name evidence="2" type="ORF">BO85DRAFT_23157</name>
</gene>
<evidence type="ECO:0000313" key="2">
    <source>
        <dbReference type="EMBL" id="RAH63405.1"/>
    </source>
</evidence>
<keyword evidence="1" id="KW-0812">Transmembrane</keyword>
<keyword evidence="1" id="KW-0472">Membrane</keyword>
<dbReference type="AlphaFoldDB" id="A0A8G1RFD9"/>
<dbReference type="RefSeq" id="XP_025521327.1">
    <property type="nucleotide sequence ID" value="XM_025654780.1"/>
</dbReference>
<protein>
    <submittedName>
        <fullName evidence="2">Uncharacterized protein</fullName>
    </submittedName>
</protein>